<keyword evidence="3" id="KW-1185">Reference proteome</keyword>
<gene>
    <name evidence="2" type="ORF">CTheo_4114</name>
</gene>
<protein>
    <submittedName>
        <fullName evidence="2">Uncharacterized protein</fullName>
    </submittedName>
</protein>
<feature type="compositionally biased region" description="Polar residues" evidence="1">
    <location>
        <begin position="183"/>
        <end position="197"/>
    </location>
</feature>
<evidence type="ECO:0000313" key="3">
    <source>
        <dbReference type="Proteomes" id="UP000383932"/>
    </source>
</evidence>
<feature type="region of interest" description="Disordered" evidence="1">
    <location>
        <begin position="133"/>
        <end position="255"/>
    </location>
</feature>
<sequence length="438" mass="47396">MDPLTAAEFSRLRKAIQQRDRLLAQGRPAEGVDSNILRALSNLCVYLPSESQLATVRKDWETSDSATRSHITAWIQQNLLNEQVSSKPLPAVPSHATGSFVAPPPPPPLPSNPVSTISQPESHIVSTHNVHHRSQSMPIHTRPIPAQSSPGTPRELFTRAALRPPTPPAKDQPRNPTIRRENTFSGIPQGLGQSSNFRVHKPMSRKYSTSPTSPTHPTPGSSHFPMSQPTSSSHHLPKPPASQGVGATTSPTDPTTQFLSQIAEMSRQQQALLIQLMQMMQKTQAAPGPIATHGQSSYNQQLMENMAKLQAQQAHHNAMLLQQLSQAQQPSSLNSLASAQQQVQEQPNQILSMLQQYQQSTTNFDPSQFLATQDQQSQPIADMIAQMQSSGDPSAGIDWASLAGGSLGGFDVNSLLGTMGSATDLFNSAMGNSGFTFE</sequence>
<organism evidence="2 3">
    <name type="scientific">Ceratobasidium theobromae</name>
    <dbReference type="NCBI Taxonomy" id="1582974"/>
    <lineage>
        <taxon>Eukaryota</taxon>
        <taxon>Fungi</taxon>
        <taxon>Dikarya</taxon>
        <taxon>Basidiomycota</taxon>
        <taxon>Agaricomycotina</taxon>
        <taxon>Agaricomycetes</taxon>
        <taxon>Cantharellales</taxon>
        <taxon>Ceratobasidiaceae</taxon>
        <taxon>Ceratobasidium</taxon>
    </lineage>
</organism>
<feature type="compositionally biased region" description="Polar residues" evidence="1">
    <location>
        <begin position="224"/>
        <end position="234"/>
    </location>
</feature>
<dbReference type="OrthoDB" id="3260690at2759"/>
<name>A0A5N5QMI0_9AGAM</name>
<evidence type="ECO:0000256" key="1">
    <source>
        <dbReference type="SAM" id="MobiDB-lite"/>
    </source>
</evidence>
<reference evidence="2 3" key="1">
    <citation type="journal article" date="2019" name="Fungal Biol. Biotechnol.">
        <title>Draft genome sequence of fastidious pathogen Ceratobasidium theobromae, which causes vascular-streak dieback in Theobroma cacao.</title>
        <authorList>
            <person name="Ali S.S."/>
            <person name="Asman A."/>
            <person name="Shao J."/>
            <person name="Firmansyah A.P."/>
            <person name="Susilo A.W."/>
            <person name="Rosmana A."/>
            <person name="McMahon P."/>
            <person name="Junaid M."/>
            <person name="Guest D."/>
            <person name="Kheng T.Y."/>
            <person name="Meinhardt L.W."/>
            <person name="Bailey B.A."/>
        </authorList>
    </citation>
    <scope>NUCLEOTIDE SEQUENCE [LARGE SCALE GENOMIC DNA]</scope>
    <source>
        <strain evidence="2 3">CT2</strain>
    </source>
</reference>
<comment type="caution">
    <text evidence="2">The sequence shown here is derived from an EMBL/GenBank/DDBJ whole genome shotgun (WGS) entry which is preliminary data.</text>
</comment>
<dbReference type="AlphaFoldDB" id="A0A5N5QMI0"/>
<feature type="compositionally biased region" description="Polar residues" evidence="1">
    <location>
        <begin position="245"/>
        <end position="255"/>
    </location>
</feature>
<dbReference type="EMBL" id="SSOP01000064">
    <property type="protein sequence ID" value="KAB5592467.1"/>
    <property type="molecule type" value="Genomic_DNA"/>
</dbReference>
<proteinExistence type="predicted"/>
<feature type="compositionally biased region" description="Low complexity" evidence="1">
    <location>
        <begin position="208"/>
        <end position="223"/>
    </location>
</feature>
<dbReference type="Proteomes" id="UP000383932">
    <property type="component" value="Unassembled WGS sequence"/>
</dbReference>
<accession>A0A5N5QMI0</accession>
<evidence type="ECO:0000313" key="2">
    <source>
        <dbReference type="EMBL" id="KAB5592467.1"/>
    </source>
</evidence>